<dbReference type="PANTHER" id="PTHR13016">
    <property type="entry name" value="AMMECR1 HOMOLOG"/>
    <property type="match status" value="1"/>
</dbReference>
<dbReference type="InterPro" id="IPR036071">
    <property type="entry name" value="AMMECR1_dom_sf"/>
</dbReference>
<dbReference type="NCBIfam" id="TIGR00296">
    <property type="entry name" value="TIGR00296 family protein"/>
    <property type="match status" value="1"/>
</dbReference>
<dbReference type="NCBIfam" id="TIGR04335">
    <property type="entry name" value="AmmeMemoSam_A"/>
    <property type="match status" value="1"/>
</dbReference>
<reference evidence="2 3" key="1">
    <citation type="submission" date="2020-08" db="EMBL/GenBank/DDBJ databases">
        <title>Bridging the membrane lipid divide: bacteria of the FCB group superphylum have the potential to synthesize archaeal ether lipids.</title>
        <authorList>
            <person name="Villanueva L."/>
            <person name="Von Meijenfeldt F.A.B."/>
            <person name="Westbye A.B."/>
            <person name="Yadav S."/>
            <person name="Hopmans E.C."/>
            <person name="Dutilh B.E."/>
            <person name="Sinninghe Damste J.S."/>
        </authorList>
    </citation>
    <scope>NUCLEOTIDE SEQUENCE [LARGE SCALE GENOMIC DNA]</scope>
    <source>
        <strain evidence="2">NIOZ-UU100</strain>
    </source>
</reference>
<dbReference type="InterPro" id="IPR027485">
    <property type="entry name" value="AMMECR1_N"/>
</dbReference>
<dbReference type="Proteomes" id="UP000654401">
    <property type="component" value="Unassembled WGS sequence"/>
</dbReference>
<dbReference type="SUPFAM" id="SSF143447">
    <property type="entry name" value="AMMECR1-like"/>
    <property type="match status" value="1"/>
</dbReference>
<protein>
    <submittedName>
        <fullName evidence="2">AmmeMemoRadiSam system protein A</fullName>
    </submittedName>
</protein>
<evidence type="ECO:0000313" key="3">
    <source>
        <dbReference type="Proteomes" id="UP000654401"/>
    </source>
</evidence>
<dbReference type="PANTHER" id="PTHR13016:SF0">
    <property type="entry name" value="AMME SYNDROME CANDIDATE GENE 1 PROTEIN"/>
    <property type="match status" value="1"/>
</dbReference>
<sequence>MNQTSKENRRIMLELAHSSIQYGVDHGRVSTVKLEELPPQLQELGACFVTLEIESQLRGCIGSLEAYQPLAEDLVKNSFAAAFQDPRFPPLGAEEFIRTAIKISLLTPASPINFKSEDDLIRQIRPGIDGLILSDRGYRGTFLPSVWEQLPSPELFVQHLKQKAGLPANYWTDTIKVERYQTELIT</sequence>
<comment type="caution">
    <text evidence="2">The sequence shown here is derived from an EMBL/GenBank/DDBJ whole genome shotgun (WGS) entry which is preliminary data.</text>
</comment>
<dbReference type="AlphaFoldDB" id="A0A8J6PBN0"/>
<organism evidence="2 3">
    <name type="scientific">Candidatus Thiopontia autotrophica</name>
    <dbReference type="NCBI Taxonomy" id="2841688"/>
    <lineage>
        <taxon>Bacteria</taxon>
        <taxon>Pseudomonadati</taxon>
        <taxon>Pseudomonadota</taxon>
        <taxon>Gammaproteobacteria</taxon>
        <taxon>Candidatus Thiopontia</taxon>
    </lineage>
</organism>
<accession>A0A8J6PBN0</accession>
<evidence type="ECO:0000313" key="2">
    <source>
        <dbReference type="EMBL" id="MBC8520176.1"/>
    </source>
</evidence>
<proteinExistence type="predicted"/>
<dbReference type="InterPro" id="IPR023473">
    <property type="entry name" value="AMMECR1"/>
</dbReference>
<name>A0A8J6PBN0_9GAMM</name>
<gene>
    <name evidence="2" type="primary">amrA</name>
    <name evidence="2" type="ORF">H8D24_07200</name>
</gene>
<dbReference type="Gene3D" id="3.30.700.20">
    <property type="entry name" value="Hypothetical protein ph0010, domain 1"/>
    <property type="match status" value="1"/>
</dbReference>
<dbReference type="InterPro" id="IPR027623">
    <property type="entry name" value="AmmeMemoSam_A"/>
</dbReference>
<dbReference type="InterPro" id="IPR002733">
    <property type="entry name" value="AMMECR1_domain"/>
</dbReference>
<dbReference type="EMBL" id="JACNFK010000034">
    <property type="protein sequence ID" value="MBC8520176.1"/>
    <property type="molecule type" value="Genomic_DNA"/>
</dbReference>
<dbReference type="Gene3D" id="3.30.1490.150">
    <property type="entry name" value="Hypothetical protein ph0010, domain 2"/>
    <property type="match status" value="1"/>
</dbReference>
<dbReference type="PROSITE" id="PS51112">
    <property type="entry name" value="AMMECR1"/>
    <property type="match status" value="1"/>
</dbReference>
<dbReference type="Pfam" id="PF01871">
    <property type="entry name" value="AMMECR1"/>
    <property type="match status" value="1"/>
</dbReference>
<feature type="domain" description="AMMECR1" evidence="1">
    <location>
        <begin position="6"/>
        <end position="186"/>
    </location>
</feature>
<evidence type="ECO:0000259" key="1">
    <source>
        <dbReference type="PROSITE" id="PS51112"/>
    </source>
</evidence>